<keyword evidence="12" id="KW-0206">Cytoskeleton</keyword>
<dbReference type="GO" id="GO:0010008">
    <property type="term" value="C:endosome membrane"/>
    <property type="evidence" value="ECO:0007669"/>
    <property type="project" value="UniProtKB-SubCell"/>
</dbReference>
<dbReference type="Pfam" id="PF00018">
    <property type="entry name" value="SH3_1"/>
    <property type="match status" value="2"/>
</dbReference>
<dbReference type="InterPro" id="IPR007131">
    <property type="entry name" value="SHD1"/>
</dbReference>
<feature type="domain" description="SH3" evidence="15">
    <location>
        <begin position="3"/>
        <end position="70"/>
    </location>
</feature>
<dbReference type="GO" id="GO:0030674">
    <property type="term" value="F:protein-macromolecule adaptor activity"/>
    <property type="evidence" value="ECO:0007669"/>
    <property type="project" value="InterPro"/>
</dbReference>
<feature type="compositionally biased region" description="Basic and acidic residues" evidence="14">
    <location>
        <begin position="491"/>
        <end position="501"/>
    </location>
</feature>
<evidence type="ECO:0000256" key="1">
    <source>
        <dbReference type="ARBA" id="ARBA00004125"/>
    </source>
</evidence>
<dbReference type="Pfam" id="PF03983">
    <property type="entry name" value="SHD1"/>
    <property type="match status" value="1"/>
</dbReference>
<dbReference type="InterPro" id="IPR035800">
    <property type="entry name" value="Sla1_SH3_1"/>
</dbReference>
<feature type="region of interest" description="Disordered" evidence="14">
    <location>
        <begin position="839"/>
        <end position="868"/>
    </location>
</feature>
<evidence type="ECO:0000256" key="7">
    <source>
        <dbReference type="ARBA" id="ARBA00022475"/>
    </source>
</evidence>
<feature type="domain" description="SH3" evidence="15">
    <location>
        <begin position="71"/>
        <end position="132"/>
    </location>
</feature>
<dbReference type="GO" id="GO:0030479">
    <property type="term" value="C:actin cortical patch"/>
    <property type="evidence" value="ECO:0007669"/>
    <property type="project" value="UniProtKB-SubCell"/>
</dbReference>
<dbReference type="InterPro" id="IPR013761">
    <property type="entry name" value="SAM/pointed_sf"/>
</dbReference>
<evidence type="ECO:0000313" key="16">
    <source>
        <dbReference type="EMBL" id="CDO96123.1"/>
    </source>
</evidence>
<evidence type="ECO:0000256" key="3">
    <source>
        <dbReference type="ARBA" id="ARBA00004413"/>
    </source>
</evidence>
<dbReference type="CDD" id="cd09532">
    <property type="entry name" value="SAM_SLA1_fungal"/>
    <property type="match status" value="1"/>
</dbReference>
<dbReference type="GO" id="GO:0006897">
    <property type="term" value="P:endocytosis"/>
    <property type="evidence" value="ECO:0007669"/>
    <property type="project" value="UniProtKB-KW"/>
</dbReference>
<dbReference type="EMBL" id="CCBQ010000047">
    <property type="protein sequence ID" value="CDO96123.1"/>
    <property type="molecule type" value="Genomic_DNA"/>
</dbReference>
<evidence type="ECO:0000256" key="2">
    <source>
        <dbReference type="ARBA" id="ARBA00004134"/>
    </source>
</evidence>
<dbReference type="InterPro" id="IPR036028">
    <property type="entry name" value="SH3-like_dom_sf"/>
</dbReference>
<feature type="compositionally biased region" description="Polar residues" evidence="14">
    <location>
        <begin position="169"/>
        <end position="178"/>
    </location>
</feature>
<dbReference type="CDD" id="cd11773">
    <property type="entry name" value="SH3_Sla1p_1"/>
    <property type="match status" value="1"/>
</dbReference>
<keyword evidence="8" id="KW-0254">Endocytosis</keyword>
<accession>A0A0A8LD61</accession>
<keyword evidence="9" id="KW-0967">Endosome</keyword>
<comment type="caution">
    <text evidence="16">The sequence shown here is derived from an EMBL/GenBank/DDBJ whole genome shotgun (WGS) entry which is preliminary data.</text>
</comment>
<dbReference type="GO" id="GO:0042802">
    <property type="term" value="F:identical protein binding"/>
    <property type="evidence" value="ECO:0007669"/>
    <property type="project" value="InterPro"/>
</dbReference>
<dbReference type="GO" id="GO:0043130">
    <property type="term" value="F:ubiquitin binding"/>
    <property type="evidence" value="ECO:0007669"/>
    <property type="project" value="InterPro"/>
</dbReference>
<feature type="compositionally biased region" description="Basic and acidic residues" evidence="14">
    <location>
        <begin position="620"/>
        <end position="634"/>
    </location>
</feature>
<evidence type="ECO:0000256" key="6">
    <source>
        <dbReference type="ARBA" id="ARBA00022443"/>
    </source>
</evidence>
<keyword evidence="11" id="KW-0009">Actin-binding</keyword>
<feature type="region of interest" description="Disordered" evidence="14">
    <location>
        <begin position="652"/>
        <end position="687"/>
    </location>
</feature>
<dbReference type="FunFam" id="1.10.150.50:FF:000094">
    <property type="entry name" value="Actin cytoskeleton-regulatory complex protein SLA1"/>
    <property type="match status" value="1"/>
</dbReference>
<keyword evidence="17" id="KW-1185">Reference proteome</keyword>
<dbReference type="Gene3D" id="2.30.30.700">
    <property type="entry name" value="SLA1 homology domain 1"/>
    <property type="match status" value="1"/>
</dbReference>
<keyword evidence="6 13" id="KW-0728">SH3 domain</keyword>
<dbReference type="OrthoDB" id="26539at2759"/>
<evidence type="ECO:0000256" key="4">
    <source>
        <dbReference type="ARBA" id="ARBA00007948"/>
    </source>
</evidence>
<dbReference type="InterPro" id="IPR056996">
    <property type="entry name" value="PH_SLA1"/>
</dbReference>
<dbReference type="PROSITE" id="PS50002">
    <property type="entry name" value="SH3"/>
    <property type="match status" value="3"/>
</dbReference>
<evidence type="ECO:0000256" key="11">
    <source>
        <dbReference type="ARBA" id="ARBA00023203"/>
    </source>
</evidence>
<feature type="compositionally biased region" description="Low complexity" evidence="14">
    <location>
        <begin position="183"/>
        <end position="192"/>
    </location>
</feature>
<dbReference type="Pfam" id="PF24081">
    <property type="entry name" value="PH_SLA1"/>
    <property type="match status" value="1"/>
</dbReference>
<reference evidence="16 17" key="1">
    <citation type="submission" date="2014-03" db="EMBL/GenBank/DDBJ databases">
        <title>The genome of Kluyveromyces dobzhanskii.</title>
        <authorList>
            <person name="Nystedt B."/>
            <person name="Astrom S."/>
        </authorList>
    </citation>
    <scope>NUCLEOTIDE SEQUENCE [LARGE SCALE GENOMIC DNA]</scope>
    <source>
        <strain evidence="16 17">CBS 2104</strain>
    </source>
</reference>
<dbReference type="Gene3D" id="2.30.30.40">
    <property type="entry name" value="SH3 Domains"/>
    <property type="match status" value="3"/>
</dbReference>
<feature type="region of interest" description="Disordered" evidence="14">
    <location>
        <begin position="593"/>
        <end position="634"/>
    </location>
</feature>
<feature type="region of interest" description="Disordered" evidence="14">
    <location>
        <begin position="459"/>
        <end position="526"/>
    </location>
</feature>
<evidence type="ECO:0000256" key="10">
    <source>
        <dbReference type="ARBA" id="ARBA00023136"/>
    </source>
</evidence>
<dbReference type="GO" id="GO:0005886">
    <property type="term" value="C:plasma membrane"/>
    <property type="evidence" value="ECO:0007669"/>
    <property type="project" value="UniProtKB-SubCell"/>
</dbReference>
<name>A0A0A8LD61_9SACH</name>
<evidence type="ECO:0000256" key="12">
    <source>
        <dbReference type="ARBA" id="ARBA00023212"/>
    </source>
</evidence>
<dbReference type="PRINTS" id="PR00452">
    <property type="entry name" value="SH3DOMAIN"/>
</dbReference>
<dbReference type="PANTHER" id="PTHR15735">
    <property type="entry name" value="FCH AND DOUBLE SH3 DOMAINS PROTEIN"/>
    <property type="match status" value="1"/>
</dbReference>
<feature type="compositionally biased region" description="Polar residues" evidence="14">
    <location>
        <begin position="242"/>
        <end position="253"/>
    </location>
</feature>
<dbReference type="SMART" id="SM00326">
    <property type="entry name" value="SH3"/>
    <property type="match status" value="3"/>
</dbReference>
<protein>
    <recommendedName>
        <fullName evidence="5">Actin cytoskeleton-regulatory complex protein SLA1</fullName>
    </recommendedName>
</protein>
<feature type="compositionally biased region" description="Acidic residues" evidence="14">
    <location>
        <begin position="261"/>
        <end position="276"/>
    </location>
</feature>
<dbReference type="SUPFAM" id="SSF50044">
    <property type="entry name" value="SH3-domain"/>
    <property type="match status" value="3"/>
</dbReference>
<feature type="region of interest" description="Disordered" evidence="14">
    <location>
        <begin position="162"/>
        <end position="291"/>
    </location>
</feature>
<feature type="compositionally biased region" description="Polar residues" evidence="14">
    <location>
        <begin position="677"/>
        <end position="687"/>
    </location>
</feature>
<dbReference type="GO" id="GO:0030833">
    <property type="term" value="P:regulation of actin filament polymerization"/>
    <property type="evidence" value="ECO:0007669"/>
    <property type="project" value="TreeGrafter"/>
</dbReference>
<dbReference type="Pfam" id="PF14604">
    <property type="entry name" value="SH3_9"/>
    <property type="match status" value="1"/>
</dbReference>
<feature type="compositionally biased region" description="Basic and acidic residues" evidence="14">
    <location>
        <begin position="652"/>
        <end position="666"/>
    </location>
</feature>
<evidence type="ECO:0000256" key="9">
    <source>
        <dbReference type="ARBA" id="ARBA00022753"/>
    </source>
</evidence>
<feature type="domain" description="SH3" evidence="15">
    <location>
        <begin position="397"/>
        <end position="459"/>
    </location>
</feature>
<sequence>MTVFLGVYTAIYDYAAQTDEELDVKEGDLLYLLEQSAVDDWWTVKKRVIGSDQDEPVGLVPKTYIEEAPVIGTVVALYDYQQVQNANEELVFSENDSFELYDSRDPDWFLVKSAKTAEVGFVPGNYVEQQAGQSAGAGQSGGAAQAKHQAPAVLPLAELPLPPQRFDKANSQPSYNNGPESPPASASPSRAAQQTLPPPSTLGGGGSVDLSSLPPPPRRNDTPTAEVQRESAMAEPPAMPQRPTNTDHQTSYRNDQRGYSDDDGDYNVEDEDEDENQPPLPARNGKASASVVEHAWPVSEIDGRKKRKATLTISTERIHFFSAKTKVDQEWSVKDLITYNNEKKHLFLEFKNPYVNLELHTGSSDVAHAIMGILGEIKGAQKAAGLSEVAAASRPTMTKRRAKVAFDFFANTPDELTIRAGDYVNILDDRTSKEWFMCESVETGKKGIVFANFLESNTPPRFADEGQQKSKTKTRSRSSTGNLAQNLAGSWKDDADQDVSKKKSKSSGFFSKKKRSDSKSASDEKDFPDTKKVRIWVDRSGTFKVEAQFLGCVDGKINLHKVNGVKIAVAADKLSEDDILYVERLTGMSMEKYKHKSKGAVPSGAGSAVTSERERRRKVKDRERDLEERERDRQLREQELRELQKARDLLESEREKLRSAQDKELPPVKPPRPGSEANGQRKVQSSSKNSDYDWFEFFLNAGVDVNNCQRYTINFEREQISEEILPDIEPSLLRTLGLREGDILRVMKHLDKKFGRNNEASPSTGLFTEADGTLKVNHTGAAASTGVSHNLLPDGNTSNRDDDAWTVRPAAKASDSLNKAQDFSGSLQDLLDLQPLEPKKKEMPAPDATHLAPISTGQPESKNEQPIPANKTGNTLVPLDPFKTGGNNLIPIATGGFVMMPVATGGLLPFQPTGGFLPLQRTGGMIAPQTTFGMQPTGTVLPVQKTANGLIPANTGGLMPQTTFGLQQQTSFPNTTFGANLTGGAMSLQRTGGGLPPTSFNTQFTTGMPLQPATTFGNQFTGGANIQPAGSFGNQFTGGAGIQPTATFGNQLTGGANLQSTTSYGNQFTGGANIQPNTFPTNQFSGGLINMQPQTTFGNQVTGGVGLQNQPIMGNQLTGGALLQQSQISFGNQLTGGANIQQPYNNNLPQTSFGLPQNTSSGFQPQSSFGVNLQRTGGMNSAPQTTFTNQTGINQMTNSFQNMELSQQPLQNQPTGFGFGNGPQAQQQRQANIFTASASNPFGF</sequence>
<comment type="subcellular location">
    <subcellularLocation>
        <location evidence="3">Cell membrane</location>
        <topology evidence="3">Peripheral membrane protein</topology>
        <orientation evidence="3">Cytoplasmic side</orientation>
    </subcellularLocation>
    <subcellularLocation>
        <location evidence="2">Cytoplasm</location>
        <location evidence="2">Cytoskeleton</location>
        <location evidence="2">Actin patch</location>
    </subcellularLocation>
    <subcellularLocation>
        <location evidence="1">Endosome membrane</location>
        <topology evidence="1">Peripheral membrane protein</topology>
        <orientation evidence="1">Cytoplasmic side</orientation>
    </subcellularLocation>
</comment>
<comment type="similarity">
    <text evidence="4">Belongs to the SLA1 family.</text>
</comment>
<evidence type="ECO:0000313" key="17">
    <source>
        <dbReference type="Proteomes" id="UP000031516"/>
    </source>
</evidence>
<evidence type="ECO:0000256" key="8">
    <source>
        <dbReference type="ARBA" id="ARBA00022583"/>
    </source>
</evidence>
<dbReference type="Gene3D" id="1.10.150.50">
    <property type="entry name" value="Transcription Factor, Ets-1"/>
    <property type="match status" value="1"/>
</dbReference>
<dbReference type="GO" id="GO:0003779">
    <property type="term" value="F:actin binding"/>
    <property type="evidence" value="ECO:0007669"/>
    <property type="project" value="UniProtKB-KW"/>
</dbReference>
<dbReference type="PANTHER" id="PTHR15735:SF19">
    <property type="entry name" value="ACTIN CYTOSKELETON-REGULATORY COMPLEX PROTEIN SLA1"/>
    <property type="match status" value="1"/>
</dbReference>
<evidence type="ECO:0000256" key="5">
    <source>
        <dbReference type="ARBA" id="ARBA00020357"/>
    </source>
</evidence>
<evidence type="ECO:0000256" key="13">
    <source>
        <dbReference type="PROSITE-ProRule" id="PRU00192"/>
    </source>
</evidence>
<organism evidence="16 17">
    <name type="scientific">Kluyveromyces dobzhanskii CBS 2104</name>
    <dbReference type="NCBI Taxonomy" id="1427455"/>
    <lineage>
        <taxon>Eukaryota</taxon>
        <taxon>Fungi</taxon>
        <taxon>Dikarya</taxon>
        <taxon>Ascomycota</taxon>
        <taxon>Saccharomycotina</taxon>
        <taxon>Saccharomycetes</taxon>
        <taxon>Saccharomycetales</taxon>
        <taxon>Saccharomycetaceae</taxon>
        <taxon>Kluyveromyces</taxon>
    </lineage>
</organism>
<dbReference type="GO" id="GO:0005634">
    <property type="term" value="C:nucleus"/>
    <property type="evidence" value="ECO:0007669"/>
    <property type="project" value="TreeGrafter"/>
</dbReference>
<gene>
    <name evidence="16" type="ORF">KLDO_g4341A</name>
</gene>
<dbReference type="InterPro" id="IPR001452">
    <property type="entry name" value="SH3_domain"/>
</dbReference>
<keyword evidence="10" id="KW-0472">Membrane</keyword>
<feature type="compositionally biased region" description="Basic and acidic residues" evidence="14">
    <location>
        <begin position="517"/>
        <end position="526"/>
    </location>
</feature>
<evidence type="ECO:0000256" key="14">
    <source>
        <dbReference type="SAM" id="MobiDB-lite"/>
    </source>
</evidence>
<dbReference type="AlphaFoldDB" id="A0A0A8LD61"/>
<dbReference type="GO" id="GO:0000147">
    <property type="term" value="P:actin cortical patch assembly"/>
    <property type="evidence" value="ECO:0007669"/>
    <property type="project" value="TreeGrafter"/>
</dbReference>
<proteinExistence type="inferred from homology"/>
<dbReference type="Proteomes" id="UP000031516">
    <property type="component" value="Unassembled WGS sequence"/>
</dbReference>
<keyword evidence="7" id="KW-1003">Cell membrane</keyword>
<evidence type="ECO:0000259" key="15">
    <source>
        <dbReference type="PROSITE" id="PS50002"/>
    </source>
</evidence>
<keyword evidence="12" id="KW-0963">Cytoplasm</keyword>